<dbReference type="SUPFAM" id="SSF52200">
    <property type="entry name" value="Toll/Interleukin receptor TIR domain"/>
    <property type="match status" value="1"/>
</dbReference>
<accession>Q07MU1</accession>
<dbReference type="Pfam" id="PF13676">
    <property type="entry name" value="TIR_2"/>
    <property type="match status" value="1"/>
</dbReference>
<dbReference type="AlphaFoldDB" id="Q07MU1"/>
<dbReference type="KEGG" id="rpe:RPE_2806"/>
<dbReference type="InterPro" id="IPR035897">
    <property type="entry name" value="Toll_tir_struct_dom_sf"/>
</dbReference>
<dbReference type="HOGENOM" id="CLU_1804709_0_0_5"/>
<feature type="domain" description="TIR" evidence="1">
    <location>
        <begin position="8"/>
        <end position="119"/>
    </location>
</feature>
<gene>
    <name evidence="2" type="ordered locus">RPE_2806</name>
</gene>
<evidence type="ECO:0000313" key="2">
    <source>
        <dbReference type="EMBL" id="ABJ06743.1"/>
    </source>
</evidence>
<dbReference type="STRING" id="316055.RPE_2806"/>
<organism evidence="2">
    <name type="scientific">Rhodopseudomonas palustris (strain BisA53)</name>
    <dbReference type="NCBI Taxonomy" id="316055"/>
    <lineage>
        <taxon>Bacteria</taxon>
        <taxon>Pseudomonadati</taxon>
        <taxon>Pseudomonadota</taxon>
        <taxon>Alphaproteobacteria</taxon>
        <taxon>Hyphomicrobiales</taxon>
        <taxon>Nitrobacteraceae</taxon>
        <taxon>Rhodopseudomonas</taxon>
    </lineage>
</organism>
<dbReference type="GO" id="GO:0007165">
    <property type="term" value="P:signal transduction"/>
    <property type="evidence" value="ECO:0007669"/>
    <property type="project" value="InterPro"/>
</dbReference>
<name>Q07MU1_RHOP5</name>
<evidence type="ECO:0000259" key="1">
    <source>
        <dbReference type="Pfam" id="PF13676"/>
    </source>
</evidence>
<dbReference type="InterPro" id="IPR000157">
    <property type="entry name" value="TIR_dom"/>
</dbReference>
<proteinExistence type="predicted"/>
<dbReference type="EMBL" id="CP000463">
    <property type="protein sequence ID" value="ABJ06743.1"/>
    <property type="molecule type" value="Genomic_DNA"/>
</dbReference>
<dbReference type="Gene3D" id="3.40.50.10140">
    <property type="entry name" value="Toll/interleukin-1 receptor homology (TIR) domain"/>
    <property type="match status" value="1"/>
</dbReference>
<protein>
    <recommendedName>
        <fullName evidence="1">TIR domain-containing protein</fullName>
    </recommendedName>
</protein>
<dbReference type="OrthoDB" id="8138533at2"/>
<sequence>MPDSGERVFISFSNADRAFARQLGALIQARGVSVTTNEATAARDRLIDDTLRHAIERATALVLLIPSQHVSDRNITWFEAGAAKALGKPVLAVLPPLRDAGSTELPTDLAGLLVLDADRRSLDSIADTLVQAMPEQDVHVFAAQ</sequence>
<dbReference type="eggNOG" id="ENOG502ZE9Q">
    <property type="taxonomic scope" value="Bacteria"/>
</dbReference>
<reference evidence="2" key="1">
    <citation type="submission" date="2006-09" db="EMBL/GenBank/DDBJ databases">
        <title>Complete sequence of Rhodopseudomonas palustris BisA53.</title>
        <authorList>
            <consortium name="US DOE Joint Genome Institute"/>
            <person name="Copeland A."/>
            <person name="Lucas S."/>
            <person name="Lapidus A."/>
            <person name="Barry K."/>
            <person name="Detter J.C."/>
            <person name="Glavina del Rio T."/>
            <person name="Hammon N."/>
            <person name="Israni S."/>
            <person name="Dalin E."/>
            <person name="Tice H."/>
            <person name="Pitluck S."/>
            <person name="Chain P."/>
            <person name="Malfatti S."/>
            <person name="Shin M."/>
            <person name="Vergez L."/>
            <person name="Schmutz J."/>
            <person name="Larimer F."/>
            <person name="Land M."/>
            <person name="Hauser L."/>
            <person name="Pelletier D.A."/>
            <person name="Kyrpides N."/>
            <person name="Kim E."/>
            <person name="Harwood C.S."/>
            <person name="Oda Y."/>
            <person name="Richardson P."/>
        </authorList>
    </citation>
    <scope>NUCLEOTIDE SEQUENCE [LARGE SCALE GENOMIC DNA]</scope>
    <source>
        <strain evidence="2">BisA53</strain>
    </source>
</reference>